<dbReference type="PROSITE" id="PS00698">
    <property type="entry name" value="GH9_3"/>
    <property type="match status" value="1"/>
</dbReference>
<keyword evidence="4 6" id="KW-0326">Glycosidase</keyword>
<dbReference type="InterPro" id="IPR033126">
    <property type="entry name" value="Glyco_hydro_9_Asp/Glu_AS"/>
</dbReference>
<feature type="chain" id="PRO_5021513289" description="Endoglucanase" evidence="7">
    <location>
        <begin position="17"/>
        <end position="597"/>
    </location>
</feature>
<evidence type="ECO:0000256" key="4">
    <source>
        <dbReference type="ARBA" id="ARBA00023295"/>
    </source>
</evidence>
<evidence type="ECO:0000256" key="1">
    <source>
        <dbReference type="ARBA" id="ARBA00007072"/>
    </source>
</evidence>
<feature type="domain" description="Glycoside hydrolase family 9" evidence="8">
    <location>
        <begin position="111"/>
        <end position="586"/>
    </location>
</feature>
<dbReference type="Gene3D" id="2.60.40.10">
    <property type="entry name" value="Immunoglobulins"/>
    <property type="match status" value="1"/>
</dbReference>
<feature type="active site" evidence="6">
    <location>
        <position position="574"/>
    </location>
</feature>
<keyword evidence="11" id="KW-1185">Reference proteome</keyword>
<keyword evidence="5 6" id="KW-0624">Polysaccharide degradation</keyword>
<feature type="domain" description="Cellulase Ig-like" evidence="9">
    <location>
        <begin position="18"/>
        <end position="97"/>
    </location>
</feature>
<evidence type="ECO:0000259" key="8">
    <source>
        <dbReference type="Pfam" id="PF00759"/>
    </source>
</evidence>
<dbReference type="OrthoDB" id="9808897at2"/>
<comment type="catalytic activity">
    <reaction evidence="7">
        <text>Endohydrolysis of (1-&gt;4)-beta-D-glucosidic linkages in cellulose, lichenin and cereal beta-D-glucans.</text>
        <dbReference type="EC" id="3.2.1.4"/>
    </reaction>
</comment>
<proteinExistence type="inferred from homology"/>
<evidence type="ECO:0000256" key="3">
    <source>
        <dbReference type="ARBA" id="ARBA00023277"/>
    </source>
</evidence>
<gene>
    <name evidence="10" type="ORF">FJQ54_05850</name>
</gene>
<feature type="signal peptide" evidence="7">
    <location>
        <begin position="1"/>
        <end position="16"/>
    </location>
</feature>
<dbReference type="GO" id="GO:0030245">
    <property type="term" value="P:cellulose catabolic process"/>
    <property type="evidence" value="ECO:0007669"/>
    <property type="project" value="UniProtKB-KW"/>
</dbReference>
<dbReference type="RefSeq" id="WP_140927474.1">
    <property type="nucleotide sequence ID" value="NZ_VFSU01000017.1"/>
</dbReference>
<dbReference type="Pfam" id="PF02927">
    <property type="entry name" value="CelD_N"/>
    <property type="match status" value="1"/>
</dbReference>
<evidence type="ECO:0000313" key="11">
    <source>
        <dbReference type="Proteomes" id="UP000319897"/>
    </source>
</evidence>
<name>A0A501XPR7_9SPHN</name>
<comment type="similarity">
    <text evidence="1 6 7">Belongs to the glycosyl hydrolase 9 (cellulase E) family.</text>
</comment>
<sequence>MRAALIALLLAAPAAAEVSIDLNQTGFEPGEPRMALLRGAGDAPLAWELIDEAGQVRLSGKSLPLGADAAAGQRLQRIEFGGAVPDGRYRLRAGGASSPAFAIAPGLNGPLARDALRYFYHNRSAEPIEARFAGGERWARPAGHPRELVGCFAGTDGRGNKWPGCNWTLDATGGWYDAGDHGKYVVNGGISLWTLLNLHELLPAAFADGSIPIPEAGNGVNDLLDEARVQMEWMLRMQVPDGKRMQLPVNQRDGTKPLKFEMVDAGGMAHHKLADERWTKLPLRPDQDREKRFLYPPSTAATLNLAATAAQCARVWKDIDPAFSARCLSAAERAWDAARRNPAIYAMWDFPGSGGYDDDDVSDEFYWAAAELFTTTGAARYRQALLHSPHVARITEAPGWPDTAPLGTMTLALIPNGLDAAQTGRMRAAIVQAADRFAAERASNGYAVPFKGTRYSWGSNAVLLNRALLMGAANRIDGDPRRLAPMRDVLDYLLGRNPMGTSYVSGYGERAMRNPHHRFWAHSLDPAFPPPPPGVLSGGPNNRAMSDDVAKPMQGHCAAQTCWADDAQAFTLNEVTINWNAPLVWVSAYVDTAGRRP</sequence>
<evidence type="ECO:0000259" key="9">
    <source>
        <dbReference type="Pfam" id="PF02927"/>
    </source>
</evidence>
<dbReference type="AlphaFoldDB" id="A0A501XPR7"/>
<evidence type="ECO:0000256" key="5">
    <source>
        <dbReference type="ARBA" id="ARBA00023326"/>
    </source>
</evidence>
<dbReference type="GO" id="GO:0008810">
    <property type="term" value="F:cellulase activity"/>
    <property type="evidence" value="ECO:0007669"/>
    <property type="project" value="UniProtKB-EC"/>
</dbReference>
<dbReference type="SUPFAM" id="SSF81296">
    <property type="entry name" value="E set domains"/>
    <property type="match status" value="1"/>
</dbReference>
<dbReference type="EMBL" id="VFSU01000017">
    <property type="protein sequence ID" value="TPE62702.1"/>
    <property type="molecule type" value="Genomic_DNA"/>
</dbReference>
<dbReference type="Pfam" id="PF00759">
    <property type="entry name" value="Glyco_hydro_9"/>
    <property type="match status" value="1"/>
</dbReference>
<dbReference type="InterPro" id="IPR014756">
    <property type="entry name" value="Ig_E-set"/>
</dbReference>
<reference evidence="10 11" key="1">
    <citation type="submission" date="2019-06" db="EMBL/GenBank/DDBJ databases">
        <authorList>
            <person name="Lee I."/>
            <person name="Jang G.I."/>
            <person name="Hwang C.Y."/>
        </authorList>
    </citation>
    <scope>NUCLEOTIDE SEQUENCE [LARGE SCALE GENOMIC DNA]</scope>
    <source>
        <strain evidence="10 11">PAMC 28131</strain>
    </source>
</reference>
<accession>A0A501XPR7</accession>
<keyword evidence="7" id="KW-0732">Signal</keyword>
<dbReference type="Proteomes" id="UP000319897">
    <property type="component" value="Unassembled WGS sequence"/>
</dbReference>
<keyword evidence="2 6" id="KW-0378">Hydrolase</keyword>
<protein>
    <recommendedName>
        <fullName evidence="7">Endoglucanase</fullName>
        <ecNumber evidence="7">3.2.1.4</ecNumber>
    </recommendedName>
</protein>
<dbReference type="InterPro" id="IPR012341">
    <property type="entry name" value="6hp_glycosidase-like_sf"/>
</dbReference>
<evidence type="ECO:0000256" key="2">
    <source>
        <dbReference type="ARBA" id="ARBA00022801"/>
    </source>
</evidence>
<evidence type="ECO:0000256" key="6">
    <source>
        <dbReference type="PROSITE-ProRule" id="PRU10060"/>
    </source>
</evidence>
<keyword evidence="3 6" id="KW-0119">Carbohydrate metabolism</keyword>
<dbReference type="InterPro" id="IPR008928">
    <property type="entry name" value="6-hairpin_glycosidase_sf"/>
</dbReference>
<evidence type="ECO:0000313" key="10">
    <source>
        <dbReference type="EMBL" id="TPE62702.1"/>
    </source>
</evidence>
<dbReference type="InterPro" id="IPR004197">
    <property type="entry name" value="Cellulase_Ig-like"/>
</dbReference>
<dbReference type="SUPFAM" id="SSF48208">
    <property type="entry name" value="Six-hairpin glycosidases"/>
    <property type="match status" value="1"/>
</dbReference>
<dbReference type="InterPro" id="IPR001701">
    <property type="entry name" value="Glyco_hydro_9"/>
</dbReference>
<evidence type="ECO:0000256" key="7">
    <source>
        <dbReference type="RuleBase" id="RU361166"/>
    </source>
</evidence>
<dbReference type="CDD" id="cd02850">
    <property type="entry name" value="E_set_Cellulase_N"/>
    <property type="match status" value="1"/>
</dbReference>
<dbReference type="InterPro" id="IPR013783">
    <property type="entry name" value="Ig-like_fold"/>
</dbReference>
<comment type="caution">
    <text evidence="10">The sequence shown here is derived from an EMBL/GenBank/DDBJ whole genome shotgun (WGS) entry which is preliminary data.</text>
</comment>
<dbReference type="Gene3D" id="1.50.10.10">
    <property type="match status" value="1"/>
</dbReference>
<organism evidence="10 11">
    <name type="scientific">Sandaracinobacter neustonicus</name>
    <dbReference type="NCBI Taxonomy" id="1715348"/>
    <lineage>
        <taxon>Bacteria</taxon>
        <taxon>Pseudomonadati</taxon>
        <taxon>Pseudomonadota</taxon>
        <taxon>Alphaproteobacteria</taxon>
        <taxon>Sphingomonadales</taxon>
        <taxon>Sphingosinicellaceae</taxon>
        <taxon>Sandaracinobacter</taxon>
    </lineage>
</organism>
<dbReference type="EC" id="3.2.1.4" evidence="7"/>
<keyword evidence="7" id="KW-0136">Cellulose degradation</keyword>
<feature type="active site" evidence="6">
    <location>
        <position position="565"/>
    </location>
</feature>
<dbReference type="PANTHER" id="PTHR22298">
    <property type="entry name" value="ENDO-1,4-BETA-GLUCANASE"/>
    <property type="match status" value="1"/>
</dbReference>